<evidence type="ECO:0000259" key="11">
    <source>
        <dbReference type="Pfam" id="PF09811"/>
    </source>
</evidence>
<dbReference type="GO" id="GO:0005634">
    <property type="term" value="C:nucleus"/>
    <property type="evidence" value="ECO:0007669"/>
    <property type="project" value="UniProtKB-SubCell"/>
</dbReference>
<evidence type="ECO:0000313" key="12">
    <source>
        <dbReference type="EMBL" id="KAK4132819.1"/>
    </source>
</evidence>
<dbReference type="AlphaFoldDB" id="A0AAN6ZCW6"/>
<comment type="similarity">
    <text evidence="4">Belongs to the YAE1 family.</text>
</comment>
<evidence type="ECO:0000256" key="7">
    <source>
        <dbReference type="ARBA" id="ARBA00018400"/>
    </source>
</evidence>
<evidence type="ECO:0000256" key="5">
    <source>
        <dbReference type="ARBA" id="ARBA00011427"/>
    </source>
</evidence>
<evidence type="ECO:0000256" key="1">
    <source>
        <dbReference type="ARBA" id="ARBA00003836"/>
    </source>
</evidence>
<dbReference type="PANTHER" id="PTHR18829:SF0">
    <property type="entry name" value="PROTEIN YAE1 HOMOLOG"/>
    <property type="match status" value="1"/>
</dbReference>
<comment type="subunit">
    <text evidence="5">May form a complex with LTO1.</text>
</comment>
<evidence type="ECO:0000256" key="8">
    <source>
        <dbReference type="ARBA" id="ARBA00022490"/>
    </source>
</evidence>
<evidence type="ECO:0000256" key="9">
    <source>
        <dbReference type="ARBA" id="ARBA00023242"/>
    </source>
</evidence>
<evidence type="ECO:0000256" key="4">
    <source>
        <dbReference type="ARBA" id="ARBA00007096"/>
    </source>
</evidence>
<reference evidence="12" key="2">
    <citation type="submission" date="2023-05" db="EMBL/GenBank/DDBJ databases">
        <authorList>
            <consortium name="Lawrence Berkeley National Laboratory"/>
            <person name="Steindorff A."/>
            <person name="Hensen N."/>
            <person name="Bonometti L."/>
            <person name="Westerberg I."/>
            <person name="Brannstrom I.O."/>
            <person name="Guillou S."/>
            <person name="Cros-Aarteil S."/>
            <person name="Calhoun S."/>
            <person name="Haridas S."/>
            <person name="Kuo A."/>
            <person name="Mondo S."/>
            <person name="Pangilinan J."/>
            <person name="Riley R."/>
            <person name="Labutti K."/>
            <person name="Andreopoulos B."/>
            <person name="Lipzen A."/>
            <person name="Chen C."/>
            <person name="Yanf M."/>
            <person name="Daum C."/>
            <person name="Ng V."/>
            <person name="Clum A."/>
            <person name="Ohm R."/>
            <person name="Martin F."/>
            <person name="Silar P."/>
            <person name="Natvig D."/>
            <person name="Lalanne C."/>
            <person name="Gautier V."/>
            <person name="Ament-Velasquez S.L."/>
            <person name="Kruys A."/>
            <person name="Hutchinson M.I."/>
            <person name="Powell A.J."/>
            <person name="Barry K."/>
            <person name="Miller A.N."/>
            <person name="Grigoriev I.V."/>
            <person name="Debuchy R."/>
            <person name="Gladieux P."/>
            <person name="Thoren M.H."/>
            <person name="Johannesson H."/>
        </authorList>
    </citation>
    <scope>NUCLEOTIDE SEQUENCE</scope>
    <source>
        <strain evidence="12">CBS 123565</strain>
    </source>
</reference>
<dbReference type="InterPro" id="IPR019191">
    <property type="entry name" value="Essential_protein_Yae1_N"/>
</dbReference>
<dbReference type="GO" id="GO:0005737">
    <property type="term" value="C:cytoplasm"/>
    <property type="evidence" value="ECO:0007669"/>
    <property type="project" value="UniProtKB-SubCell"/>
</dbReference>
<feature type="region of interest" description="Disordered" evidence="10">
    <location>
        <begin position="225"/>
        <end position="260"/>
    </location>
</feature>
<evidence type="ECO:0000313" key="13">
    <source>
        <dbReference type="Proteomes" id="UP001304895"/>
    </source>
</evidence>
<feature type="compositionally biased region" description="Gly residues" evidence="10">
    <location>
        <begin position="140"/>
        <end position="150"/>
    </location>
</feature>
<evidence type="ECO:0000256" key="10">
    <source>
        <dbReference type="SAM" id="MobiDB-lite"/>
    </source>
</evidence>
<dbReference type="EMBL" id="MU853415">
    <property type="protein sequence ID" value="KAK4132819.1"/>
    <property type="molecule type" value="Genomic_DNA"/>
</dbReference>
<evidence type="ECO:0000256" key="2">
    <source>
        <dbReference type="ARBA" id="ARBA00004123"/>
    </source>
</evidence>
<sequence>MLLRAAPTPDRDPDIFHTMTSHTPAPPDTSEDNAHGNTTTTDDVWGTSPPIHQPFYAPPHHHHHDHHQHPSDIPRLSQAHTNAGYRDGITLAKARTAQAGFDEGYGLGATIGARAGQLLGVLEGLAAAVGLHSLSQQRGSGRGGDGGGDGGADEGKEEAARLGALLAEARRELSVRGGGLVVFADVAAAHPLVRKWDGIVRGEAERYGVDLEVLKDEVGPWGRRVEDGAGEVEEPQRAANRARRDAGSTPAVRAGGQLTW</sequence>
<accession>A0AAN6ZCW6</accession>
<feature type="region of interest" description="Disordered" evidence="10">
    <location>
        <begin position="1"/>
        <end position="48"/>
    </location>
</feature>
<comment type="function">
    <text evidence="1">The complex LTO1:YAE1 may function as a target specific adapter that probably recruits apo-RPLI1 to the cytosolic iron-sulfur protein assembly (CIA) complex machinery. May be required for biogenesis of the large ribosomal subunit and initiation of translation.</text>
</comment>
<evidence type="ECO:0000256" key="3">
    <source>
        <dbReference type="ARBA" id="ARBA00004496"/>
    </source>
</evidence>
<organism evidence="12 13">
    <name type="scientific">Trichocladium antarcticum</name>
    <dbReference type="NCBI Taxonomy" id="1450529"/>
    <lineage>
        <taxon>Eukaryota</taxon>
        <taxon>Fungi</taxon>
        <taxon>Dikarya</taxon>
        <taxon>Ascomycota</taxon>
        <taxon>Pezizomycotina</taxon>
        <taxon>Sordariomycetes</taxon>
        <taxon>Sordariomycetidae</taxon>
        <taxon>Sordariales</taxon>
        <taxon>Chaetomiaceae</taxon>
        <taxon>Trichocladium</taxon>
    </lineage>
</organism>
<dbReference type="Pfam" id="PF09811">
    <property type="entry name" value="Yae1_N"/>
    <property type="match status" value="1"/>
</dbReference>
<feature type="domain" description="Essential protein Yae1 N-terminal" evidence="11">
    <location>
        <begin position="84"/>
        <end position="122"/>
    </location>
</feature>
<comment type="caution">
    <text evidence="12">The sequence shown here is derived from an EMBL/GenBank/DDBJ whole genome shotgun (WGS) entry which is preliminary data.</text>
</comment>
<dbReference type="PANTHER" id="PTHR18829">
    <property type="entry name" value="PROTEIN YAE1 HOMOLOG"/>
    <property type="match status" value="1"/>
</dbReference>
<name>A0AAN6ZCW6_9PEZI</name>
<dbReference type="InterPro" id="IPR038881">
    <property type="entry name" value="Yae1-like"/>
</dbReference>
<gene>
    <name evidence="12" type="ORF">BT67DRAFT_463428</name>
</gene>
<dbReference type="Proteomes" id="UP001304895">
    <property type="component" value="Unassembled WGS sequence"/>
</dbReference>
<evidence type="ECO:0000256" key="6">
    <source>
        <dbReference type="ARBA" id="ARBA00017286"/>
    </source>
</evidence>
<feature type="region of interest" description="Disordered" evidence="10">
    <location>
        <begin position="135"/>
        <end position="155"/>
    </location>
</feature>
<comment type="subcellular location">
    <subcellularLocation>
        <location evidence="3">Cytoplasm</location>
    </subcellularLocation>
    <subcellularLocation>
        <location evidence="2">Nucleus</location>
    </subcellularLocation>
</comment>
<reference evidence="12" key="1">
    <citation type="journal article" date="2023" name="Mol. Phylogenet. Evol.">
        <title>Genome-scale phylogeny and comparative genomics of the fungal order Sordariales.</title>
        <authorList>
            <person name="Hensen N."/>
            <person name="Bonometti L."/>
            <person name="Westerberg I."/>
            <person name="Brannstrom I.O."/>
            <person name="Guillou S."/>
            <person name="Cros-Aarteil S."/>
            <person name="Calhoun S."/>
            <person name="Haridas S."/>
            <person name="Kuo A."/>
            <person name="Mondo S."/>
            <person name="Pangilinan J."/>
            <person name="Riley R."/>
            <person name="LaButti K."/>
            <person name="Andreopoulos B."/>
            <person name="Lipzen A."/>
            <person name="Chen C."/>
            <person name="Yan M."/>
            <person name="Daum C."/>
            <person name="Ng V."/>
            <person name="Clum A."/>
            <person name="Steindorff A."/>
            <person name="Ohm R.A."/>
            <person name="Martin F."/>
            <person name="Silar P."/>
            <person name="Natvig D.O."/>
            <person name="Lalanne C."/>
            <person name="Gautier V."/>
            <person name="Ament-Velasquez S.L."/>
            <person name="Kruys A."/>
            <person name="Hutchinson M.I."/>
            <person name="Powell A.J."/>
            <person name="Barry K."/>
            <person name="Miller A.N."/>
            <person name="Grigoriev I.V."/>
            <person name="Debuchy R."/>
            <person name="Gladieux P."/>
            <person name="Hiltunen Thoren M."/>
            <person name="Johannesson H."/>
        </authorList>
    </citation>
    <scope>NUCLEOTIDE SEQUENCE</scope>
    <source>
        <strain evidence="12">CBS 123565</strain>
    </source>
</reference>
<keyword evidence="13" id="KW-1185">Reference proteome</keyword>
<keyword evidence="9" id="KW-0539">Nucleus</keyword>
<keyword evidence="8" id="KW-0963">Cytoplasm</keyword>
<proteinExistence type="inferred from homology"/>
<protein>
    <recommendedName>
        <fullName evidence="7">Protein YAE1</fullName>
    </recommendedName>
    <alternativeName>
        <fullName evidence="6">Protein yae1</fullName>
    </alternativeName>
</protein>